<dbReference type="InterPro" id="IPR051021">
    <property type="entry name" value="Mito_Ser/Thr_phosphatase"/>
</dbReference>
<evidence type="ECO:0008006" key="4">
    <source>
        <dbReference type="Google" id="ProtNLM"/>
    </source>
</evidence>
<sequence>MYLVRHGTYDRDPDRNADDVVANGLNALGHEQAGLVGARLAALPIETAALISSNYRRARETADDIGQLLGKAPAIDTLIHECAPASDRFDSMRDHDPGEVAACDSNLARAWAKYMVPSPDADRHDVLVCHGNVIRWFVSHALAGDPRRWAEMEIGNASLTIIAVRPDGTTRLVCFSDVGHLPVPKQTWTGNGAGWGAQAPR</sequence>
<dbReference type="SUPFAM" id="SSF53254">
    <property type="entry name" value="Phosphoglycerate mutase-like"/>
    <property type="match status" value="1"/>
</dbReference>
<dbReference type="SMART" id="SM00855">
    <property type="entry name" value="PGAM"/>
    <property type="match status" value="1"/>
</dbReference>
<dbReference type="AlphaFoldDB" id="A0A538T0C6"/>
<dbReference type="Pfam" id="PF00300">
    <property type="entry name" value="His_Phos_1"/>
    <property type="match status" value="2"/>
</dbReference>
<comment type="caution">
    <text evidence="2">The sequence shown here is derived from an EMBL/GenBank/DDBJ whole genome shotgun (WGS) entry which is preliminary data.</text>
</comment>
<dbReference type="Gene3D" id="3.40.50.1240">
    <property type="entry name" value="Phosphoglycerate mutase-like"/>
    <property type="match status" value="1"/>
</dbReference>
<dbReference type="EMBL" id="VBOS01000137">
    <property type="protein sequence ID" value="TMQ57091.1"/>
    <property type="molecule type" value="Genomic_DNA"/>
</dbReference>
<evidence type="ECO:0000313" key="3">
    <source>
        <dbReference type="Proteomes" id="UP000317716"/>
    </source>
</evidence>
<keyword evidence="1" id="KW-0378">Hydrolase</keyword>
<organism evidence="2 3">
    <name type="scientific">Eiseniibacteriota bacterium</name>
    <dbReference type="NCBI Taxonomy" id="2212470"/>
    <lineage>
        <taxon>Bacteria</taxon>
        <taxon>Candidatus Eiseniibacteriota</taxon>
    </lineage>
</organism>
<dbReference type="PANTHER" id="PTHR20935">
    <property type="entry name" value="PHOSPHOGLYCERATE MUTASE-RELATED"/>
    <property type="match status" value="1"/>
</dbReference>
<dbReference type="CDD" id="cd07067">
    <property type="entry name" value="HP_PGM_like"/>
    <property type="match status" value="1"/>
</dbReference>
<gene>
    <name evidence="2" type="ORF">E6K72_04025</name>
</gene>
<protein>
    <recommendedName>
        <fullName evidence="4">Histidine phosphatase family protein</fullName>
    </recommendedName>
</protein>
<dbReference type="InterPro" id="IPR029033">
    <property type="entry name" value="His_PPase_superfam"/>
</dbReference>
<name>A0A538T0C6_UNCEI</name>
<proteinExistence type="predicted"/>
<dbReference type="Proteomes" id="UP000317716">
    <property type="component" value="Unassembled WGS sequence"/>
</dbReference>
<dbReference type="GO" id="GO:0016787">
    <property type="term" value="F:hydrolase activity"/>
    <property type="evidence" value="ECO:0007669"/>
    <property type="project" value="UniProtKB-KW"/>
</dbReference>
<evidence type="ECO:0000256" key="1">
    <source>
        <dbReference type="ARBA" id="ARBA00022801"/>
    </source>
</evidence>
<evidence type="ECO:0000313" key="2">
    <source>
        <dbReference type="EMBL" id="TMQ57091.1"/>
    </source>
</evidence>
<accession>A0A538T0C6</accession>
<reference evidence="2 3" key="1">
    <citation type="journal article" date="2019" name="Nat. Microbiol.">
        <title>Mediterranean grassland soil C-N compound turnover is dependent on rainfall and depth, and is mediated by genomically divergent microorganisms.</title>
        <authorList>
            <person name="Diamond S."/>
            <person name="Andeer P.F."/>
            <person name="Li Z."/>
            <person name="Crits-Christoph A."/>
            <person name="Burstein D."/>
            <person name="Anantharaman K."/>
            <person name="Lane K.R."/>
            <person name="Thomas B.C."/>
            <person name="Pan C."/>
            <person name="Northen T.R."/>
            <person name="Banfield J.F."/>
        </authorList>
    </citation>
    <scope>NUCLEOTIDE SEQUENCE [LARGE SCALE GENOMIC DNA]</scope>
    <source>
        <strain evidence="2">WS_2</strain>
    </source>
</reference>
<dbReference type="PANTHER" id="PTHR20935:SF0">
    <property type="entry name" value="SERINE_THREONINE-PROTEIN PHOSPHATASE PGAM5, MITOCHONDRIAL"/>
    <property type="match status" value="1"/>
</dbReference>
<dbReference type="InterPro" id="IPR013078">
    <property type="entry name" value="His_Pase_superF_clade-1"/>
</dbReference>